<evidence type="ECO:0000313" key="2">
    <source>
        <dbReference type="EMBL" id="KDQ62849.1"/>
    </source>
</evidence>
<dbReference type="EMBL" id="KL197710">
    <property type="protein sequence ID" value="KDQ62849.1"/>
    <property type="molecule type" value="Genomic_DNA"/>
</dbReference>
<keyword evidence="3" id="KW-1185">Reference proteome</keyword>
<gene>
    <name evidence="2" type="ORF">JAAARDRAFT_28824</name>
</gene>
<dbReference type="OrthoDB" id="2107166at2759"/>
<organism evidence="2 3">
    <name type="scientific">Jaapia argillacea MUCL 33604</name>
    <dbReference type="NCBI Taxonomy" id="933084"/>
    <lineage>
        <taxon>Eukaryota</taxon>
        <taxon>Fungi</taxon>
        <taxon>Dikarya</taxon>
        <taxon>Basidiomycota</taxon>
        <taxon>Agaricomycotina</taxon>
        <taxon>Agaricomycetes</taxon>
        <taxon>Agaricomycetidae</taxon>
        <taxon>Jaapiales</taxon>
        <taxon>Jaapiaceae</taxon>
        <taxon>Jaapia</taxon>
    </lineage>
</organism>
<dbReference type="Proteomes" id="UP000027265">
    <property type="component" value="Unassembled WGS sequence"/>
</dbReference>
<protein>
    <recommendedName>
        <fullName evidence="4">Carbohydrate-binding module family 50 protein</fullName>
    </recommendedName>
</protein>
<evidence type="ECO:0000256" key="1">
    <source>
        <dbReference type="SAM" id="MobiDB-lite"/>
    </source>
</evidence>
<dbReference type="STRING" id="933084.A0A067Q785"/>
<dbReference type="HOGENOM" id="CLU_2360024_0_0_1"/>
<feature type="region of interest" description="Disordered" evidence="1">
    <location>
        <begin position="58"/>
        <end position="96"/>
    </location>
</feature>
<reference evidence="3" key="1">
    <citation type="journal article" date="2014" name="Proc. Natl. Acad. Sci. U.S.A.">
        <title>Extensive sampling of basidiomycete genomes demonstrates inadequacy of the white-rot/brown-rot paradigm for wood decay fungi.</title>
        <authorList>
            <person name="Riley R."/>
            <person name="Salamov A.A."/>
            <person name="Brown D.W."/>
            <person name="Nagy L.G."/>
            <person name="Floudas D."/>
            <person name="Held B.W."/>
            <person name="Levasseur A."/>
            <person name="Lombard V."/>
            <person name="Morin E."/>
            <person name="Otillar R."/>
            <person name="Lindquist E.A."/>
            <person name="Sun H."/>
            <person name="LaButti K.M."/>
            <person name="Schmutz J."/>
            <person name="Jabbour D."/>
            <person name="Luo H."/>
            <person name="Baker S.E."/>
            <person name="Pisabarro A.G."/>
            <person name="Walton J.D."/>
            <person name="Blanchette R.A."/>
            <person name="Henrissat B."/>
            <person name="Martin F."/>
            <person name="Cullen D."/>
            <person name="Hibbett D.S."/>
            <person name="Grigoriev I.V."/>
        </authorList>
    </citation>
    <scope>NUCLEOTIDE SEQUENCE [LARGE SCALE GENOMIC DNA]</scope>
    <source>
        <strain evidence="3">MUCL 33604</strain>
    </source>
</reference>
<name>A0A067Q785_9AGAM</name>
<sequence length="96" mass="10762">MGRWTQYDEDDYRLPEGMKRVGYDADTQTYTYRYRDSSVWEGSPGASYGVLTKVGRAPSVSPDVERRVPSDAERQGEAIEADSVVDSHRQLPTVSG</sequence>
<accession>A0A067Q785</accession>
<feature type="compositionally biased region" description="Basic and acidic residues" evidence="1">
    <location>
        <begin position="63"/>
        <end position="77"/>
    </location>
</feature>
<evidence type="ECO:0000313" key="3">
    <source>
        <dbReference type="Proteomes" id="UP000027265"/>
    </source>
</evidence>
<proteinExistence type="predicted"/>
<dbReference type="AlphaFoldDB" id="A0A067Q785"/>
<evidence type="ECO:0008006" key="4">
    <source>
        <dbReference type="Google" id="ProtNLM"/>
    </source>
</evidence>
<dbReference type="InParanoid" id="A0A067Q785"/>